<comment type="caution">
    <text evidence="1">The sequence shown here is derived from an EMBL/GenBank/DDBJ whole genome shotgun (WGS) entry which is preliminary data.</text>
</comment>
<proteinExistence type="predicted"/>
<accession>A0A150K4H3</accession>
<name>A0A150K4H3_HEYCO</name>
<sequence length="43" mass="4790">MVTGAPGIAVSGHRLAIRARRLQRKKKMPNPLLRGTFLDDYAL</sequence>
<reference evidence="1 2" key="1">
    <citation type="submission" date="2016-01" db="EMBL/GenBank/DDBJ databases">
        <title>Genome Sequences of Twelve Sporeforming Bacillus Species Isolated from Foods.</title>
        <authorList>
            <person name="Berendsen E.M."/>
            <person name="Wells-Bennik M.H."/>
            <person name="Krawcyk A.O."/>
            <person name="De Jong A."/>
            <person name="Holsappel S."/>
            <person name="Eijlander R.T."/>
            <person name="Kuipers O.P."/>
        </authorList>
    </citation>
    <scope>NUCLEOTIDE SEQUENCE [LARGE SCALE GENOMIC DNA]</scope>
    <source>
        <strain evidence="1 2">B4099</strain>
    </source>
</reference>
<evidence type="ECO:0000313" key="2">
    <source>
        <dbReference type="Proteomes" id="UP000075304"/>
    </source>
</evidence>
<protein>
    <submittedName>
        <fullName evidence="1">Uncharacterized protein</fullName>
    </submittedName>
</protein>
<gene>
    <name evidence="1" type="ORF">B4099_1013</name>
</gene>
<dbReference type="AlphaFoldDB" id="A0A150K4H3"/>
<organism evidence="1 2">
    <name type="scientific">Heyndrickxia coagulans</name>
    <name type="common">Weizmannia coagulans</name>
    <dbReference type="NCBI Taxonomy" id="1398"/>
    <lineage>
        <taxon>Bacteria</taxon>
        <taxon>Bacillati</taxon>
        <taxon>Bacillota</taxon>
        <taxon>Bacilli</taxon>
        <taxon>Bacillales</taxon>
        <taxon>Bacillaceae</taxon>
        <taxon>Heyndrickxia</taxon>
    </lineage>
</organism>
<dbReference type="Proteomes" id="UP000075304">
    <property type="component" value="Unassembled WGS sequence"/>
</dbReference>
<evidence type="ECO:0000313" key="1">
    <source>
        <dbReference type="EMBL" id="KYC64497.1"/>
    </source>
</evidence>
<dbReference type="EMBL" id="LQYI01000099">
    <property type="protein sequence ID" value="KYC64497.1"/>
    <property type="molecule type" value="Genomic_DNA"/>
</dbReference>